<accession>A0A5A7MYZ5</accession>
<evidence type="ECO:0000313" key="3">
    <source>
        <dbReference type="EMBL" id="GER01232.1"/>
    </source>
</evidence>
<evidence type="ECO:0000259" key="1">
    <source>
        <dbReference type="Pfam" id="PF09413"/>
    </source>
</evidence>
<keyword evidence="5" id="KW-1185">Reference proteome</keyword>
<dbReference type="EMBL" id="BKCL01000004">
    <property type="protein sequence ID" value="GEQ97819.1"/>
    <property type="molecule type" value="Genomic_DNA"/>
</dbReference>
<sequence length="76" mass="8310">MRTLLTTTNPVLLSYAQSLLKDAKIDCDLFDRNVSIIEGSIGAIPRRLMVMDGDYKKARALLVDAGLEKDLAKDGA</sequence>
<dbReference type="Proteomes" id="UP000325187">
    <property type="component" value="Unassembled WGS sequence"/>
</dbReference>
<dbReference type="Gene3D" id="3.30.70.790">
    <property type="entry name" value="UreE, C-terminal domain"/>
    <property type="match status" value="1"/>
</dbReference>
<dbReference type="EMBL" id="BKCM01000009">
    <property type="protein sequence ID" value="GER01232.1"/>
    <property type="molecule type" value="Genomic_DNA"/>
</dbReference>
<reference evidence="4 5" key="1">
    <citation type="submission" date="2019-09" db="EMBL/GenBank/DDBJ databases">
        <title>NBRP : Genome information of microbial organism related human and environment.</title>
        <authorList>
            <person name="Hattori M."/>
            <person name="Oshima K."/>
            <person name="Inaba H."/>
            <person name="Suda W."/>
            <person name="Sakamoto M."/>
            <person name="Iino T."/>
            <person name="Kitahara M."/>
            <person name="Oshida Y."/>
            <person name="Iida T."/>
            <person name="Kudo T."/>
            <person name="Itoh T."/>
            <person name="Ohkuma M."/>
        </authorList>
    </citation>
    <scope>NUCLEOTIDE SEQUENCE [LARGE SCALE GENOMIC DNA]</scope>
    <source>
        <strain evidence="2 4">Hi-2</strain>
        <strain evidence="3 5">Mie-1</strain>
    </source>
</reference>
<gene>
    <name evidence="2" type="ORF">JCM17844_14560</name>
    <name evidence="3" type="ORF">JCM17845_18550</name>
</gene>
<name>A0A5A7MYZ5_9PROT</name>
<dbReference type="Pfam" id="PF09413">
    <property type="entry name" value="DUF2007"/>
    <property type="match status" value="1"/>
</dbReference>
<organism evidence="3 5">
    <name type="scientific">Iodidimonas gelatinilytica</name>
    <dbReference type="NCBI Taxonomy" id="1236966"/>
    <lineage>
        <taxon>Bacteria</taxon>
        <taxon>Pseudomonadati</taxon>
        <taxon>Pseudomonadota</taxon>
        <taxon>Alphaproteobacteria</taxon>
        <taxon>Iodidimonadales</taxon>
        <taxon>Iodidimonadaceae</taxon>
        <taxon>Iodidimonas</taxon>
    </lineage>
</organism>
<proteinExistence type="predicted"/>
<accession>A0A5A7MSG1</accession>
<evidence type="ECO:0000313" key="4">
    <source>
        <dbReference type="Proteomes" id="UP000322084"/>
    </source>
</evidence>
<dbReference type="AlphaFoldDB" id="A0A5A7MYZ5"/>
<dbReference type="RefSeq" id="WP_210431514.1">
    <property type="nucleotide sequence ID" value="NZ_BKCL01000004.1"/>
</dbReference>
<comment type="caution">
    <text evidence="3">The sequence shown here is derived from an EMBL/GenBank/DDBJ whole genome shotgun (WGS) entry which is preliminary data.</text>
</comment>
<protein>
    <recommendedName>
        <fullName evidence="1">DUF2007 domain-containing protein</fullName>
    </recommendedName>
</protein>
<dbReference type="InterPro" id="IPR018551">
    <property type="entry name" value="DUF2007"/>
</dbReference>
<dbReference type="InterPro" id="IPR011322">
    <property type="entry name" value="N-reg_PII-like_a/b"/>
</dbReference>
<evidence type="ECO:0000313" key="2">
    <source>
        <dbReference type="EMBL" id="GEQ97819.1"/>
    </source>
</evidence>
<evidence type="ECO:0000313" key="5">
    <source>
        <dbReference type="Proteomes" id="UP000325187"/>
    </source>
</evidence>
<dbReference type="SUPFAM" id="SSF54913">
    <property type="entry name" value="GlnB-like"/>
    <property type="match status" value="1"/>
</dbReference>
<dbReference type="Proteomes" id="UP000322084">
    <property type="component" value="Unassembled WGS sequence"/>
</dbReference>
<feature type="domain" description="DUF2007" evidence="1">
    <location>
        <begin position="1"/>
        <end position="65"/>
    </location>
</feature>